<dbReference type="InterPro" id="IPR039538">
    <property type="entry name" value="BetI_C"/>
</dbReference>
<dbReference type="Pfam" id="PF00440">
    <property type="entry name" value="TetR_N"/>
    <property type="match status" value="1"/>
</dbReference>
<dbReference type="GO" id="GO:0000976">
    <property type="term" value="F:transcription cis-regulatory region binding"/>
    <property type="evidence" value="ECO:0007669"/>
    <property type="project" value="TreeGrafter"/>
</dbReference>
<dbReference type="AlphaFoldDB" id="A0A543A4W1"/>
<evidence type="ECO:0000313" key="8">
    <source>
        <dbReference type="Proteomes" id="UP000320209"/>
    </source>
</evidence>
<dbReference type="InterPro" id="IPR001647">
    <property type="entry name" value="HTH_TetR"/>
</dbReference>
<dbReference type="SUPFAM" id="SSF46689">
    <property type="entry name" value="Homeodomain-like"/>
    <property type="match status" value="1"/>
</dbReference>
<protein>
    <submittedName>
        <fullName evidence="7">TetR family transcriptional regulator</fullName>
    </submittedName>
</protein>
<dbReference type="Gene3D" id="1.10.357.10">
    <property type="entry name" value="Tetracycline Repressor, domain 2"/>
    <property type="match status" value="1"/>
</dbReference>
<keyword evidence="2" id="KW-0805">Transcription regulation</keyword>
<feature type="domain" description="HTH tetR-type" evidence="6">
    <location>
        <begin position="8"/>
        <end position="68"/>
    </location>
</feature>
<evidence type="ECO:0000256" key="2">
    <source>
        <dbReference type="ARBA" id="ARBA00023015"/>
    </source>
</evidence>
<dbReference type="PROSITE" id="PS50977">
    <property type="entry name" value="HTH_TETR_2"/>
    <property type="match status" value="1"/>
</dbReference>
<evidence type="ECO:0000256" key="5">
    <source>
        <dbReference type="PROSITE-ProRule" id="PRU00335"/>
    </source>
</evidence>
<accession>A0A543A4W1</accession>
<name>A0A543A4W1_9ACTN</name>
<keyword evidence="4" id="KW-0804">Transcription</keyword>
<keyword evidence="3 5" id="KW-0238">DNA-binding</keyword>
<dbReference type="PANTHER" id="PTHR30055">
    <property type="entry name" value="HTH-TYPE TRANSCRIPTIONAL REGULATOR RUTR"/>
    <property type="match status" value="1"/>
</dbReference>
<dbReference type="EMBL" id="VFOV01000001">
    <property type="protein sequence ID" value="TQL67516.1"/>
    <property type="molecule type" value="Genomic_DNA"/>
</dbReference>
<organism evidence="7 8">
    <name type="scientific">Nocardioides albertanoniae</name>
    <dbReference type="NCBI Taxonomy" id="1175486"/>
    <lineage>
        <taxon>Bacteria</taxon>
        <taxon>Bacillati</taxon>
        <taxon>Actinomycetota</taxon>
        <taxon>Actinomycetes</taxon>
        <taxon>Propionibacteriales</taxon>
        <taxon>Nocardioidaceae</taxon>
        <taxon>Nocardioides</taxon>
    </lineage>
</organism>
<feature type="DNA-binding region" description="H-T-H motif" evidence="5">
    <location>
        <begin position="31"/>
        <end position="50"/>
    </location>
</feature>
<evidence type="ECO:0000259" key="6">
    <source>
        <dbReference type="PROSITE" id="PS50977"/>
    </source>
</evidence>
<dbReference type="InterPro" id="IPR050109">
    <property type="entry name" value="HTH-type_TetR-like_transc_reg"/>
</dbReference>
<dbReference type="GO" id="GO:0003700">
    <property type="term" value="F:DNA-binding transcription factor activity"/>
    <property type="evidence" value="ECO:0007669"/>
    <property type="project" value="TreeGrafter"/>
</dbReference>
<evidence type="ECO:0000313" key="7">
    <source>
        <dbReference type="EMBL" id="TQL67516.1"/>
    </source>
</evidence>
<dbReference type="SUPFAM" id="SSF48498">
    <property type="entry name" value="Tetracyclin repressor-like, C-terminal domain"/>
    <property type="match status" value="1"/>
</dbReference>
<keyword evidence="8" id="KW-1185">Reference proteome</keyword>
<dbReference type="Pfam" id="PF13977">
    <property type="entry name" value="TetR_C_6"/>
    <property type="match status" value="1"/>
</dbReference>
<proteinExistence type="predicted"/>
<sequence>MTRTADHDARRAQITSGVRTLALTSGLGAVTVAGTAKAAGVSVGLVQHYYDSKEALLADTLRTLLDEIDSRITTAIARAERRHARIEHMLGAGLLELLPLDTSHRDEAYLRHAFAGLALDNPTLAEHQRAFDRRLGDRIAHAVRNGMECGEVAPETDALLESDAAFALTQGLAVRLLIDPSRAAQRRAETAVAARMASVFAGPCAREV</sequence>
<dbReference type="RefSeq" id="WP_170225085.1">
    <property type="nucleotide sequence ID" value="NZ_VFOV01000001.1"/>
</dbReference>
<evidence type="ECO:0000256" key="3">
    <source>
        <dbReference type="ARBA" id="ARBA00023125"/>
    </source>
</evidence>
<comment type="caution">
    <text evidence="7">The sequence shown here is derived from an EMBL/GenBank/DDBJ whole genome shotgun (WGS) entry which is preliminary data.</text>
</comment>
<keyword evidence="1" id="KW-0678">Repressor</keyword>
<reference evidence="7 8" key="1">
    <citation type="submission" date="2019-06" db="EMBL/GenBank/DDBJ databases">
        <title>Sequencing the genomes of 1000 actinobacteria strains.</title>
        <authorList>
            <person name="Klenk H.-P."/>
        </authorList>
    </citation>
    <scope>NUCLEOTIDE SEQUENCE [LARGE SCALE GENOMIC DNA]</scope>
    <source>
        <strain evidence="7 8">DSM 25218</strain>
    </source>
</reference>
<evidence type="ECO:0000256" key="1">
    <source>
        <dbReference type="ARBA" id="ARBA00022491"/>
    </source>
</evidence>
<dbReference type="InterPro" id="IPR036271">
    <property type="entry name" value="Tet_transcr_reg_TetR-rel_C_sf"/>
</dbReference>
<dbReference type="Proteomes" id="UP000320209">
    <property type="component" value="Unassembled WGS sequence"/>
</dbReference>
<dbReference type="PANTHER" id="PTHR30055:SF223">
    <property type="entry name" value="HTH-TYPE TRANSCRIPTIONAL REGULATOR UIDR"/>
    <property type="match status" value="1"/>
</dbReference>
<gene>
    <name evidence="7" type="ORF">FB381_1393</name>
</gene>
<evidence type="ECO:0000256" key="4">
    <source>
        <dbReference type="ARBA" id="ARBA00023163"/>
    </source>
</evidence>
<dbReference type="InterPro" id="IPR009057">
    <property type="entry name" value="Homeodomain-like_sf"/>
</dbReference>